<dbReference type="InterPro" id="IPR019960">
    <property type="entry name" value="T1SS_VCA0849"/>
</dbReference>
<dbReference type="InterPro" id="IPR038081">
    <property type="entry name" value="CalX-like_sf"/>
</dbReference>
<protein>
    <recommendedName>
        <fullName evidence="5">Calx-beta domain-containing protein</fullName>
    </recommendedName>
</protein>
<dbReference type="OrthoDB" id="9785394at2"/>
<dbReference type="STRING" id="1513271.XM47_15165"/>
<proteinExistence type="predicted"/>
<feature type="signal peptide" evidence="4">
    <location>
        <begin position="1"/>
        <end position="26"/>
    </location>
</feature>
<dbReference type="RefSeq" id="WP_048694322.1">
    <property type="nucleotide sequence ID" value="NZ_KQ130499.1"/>
</dbReference>
<evidence type="ECO:0000256" key="1">
    <source>
        <dbReference type="ARBA" id="ARBA00022729"/>
    </source>
</evidence>
<sequence>MKLFNMTNCKLIAGFTLIAVFGQVNAEIPEPQVTLYGKVFNRFQGVETRVTSGALKWQIKSQTNANQTFTYSAQLQPLANGSYDYRLDIPQRLLEQAITPALANQVSDNQSIVVGQSVETYIHNLISVDNIKARIVDADLTQVNLSQELRSQHVEVDLYLSKPPTDTDNDGLPDNWEFTFFGDITSADATADEDEDGLSNLEEYQLSSDPRAETGDNRIPTLINGELVISEQGTSLFKPNILDSDTWDSNIEVSIVAIDAALELTYLAGGSLDFTQQTKMSAGDKLKLSDLLTGHLLMKHVPSSTHAQQAKLDKLAVQLVIDDKDNAPVSLEINIQPIRPVDNNSISMQMWFDGSVDKTLFNSYYSPDQEYTEDTDEEWFGRAGRSDIDLMHHIDNTGWVWKQVATANNGPLGQQTIELDGQHYYESWVEEEELGEIPFHFNPDLAYFAVFKSNSHAEQILTHDTTAEIGITANDDPVYPKRLRFSREGHETLYGSRSVNNTWGISALFSNSLSTQLELDGQMAGYAITQPKTDSSQEDPSDIEWGTSRTIGGKMVGSANNQNYKMQSPFNGSLGEIMMFNCGDCQAEKWQIYGYLYSKWFGYVVVDHSQTTYSVDARSASASYIGAPDTEDEYESLDEALYYTGDRLGTHLTDGQAAYKDNYGKDRNYIFIGGSAHNKFVGGSEGDILVSGGGSDWLTGLGGKDIFVVSNGAVVIDFKAEEDVIDLSLLLDIQDPNLALNKYLKFETDIYDTYLTVDANGDGSGFTDATVILGNVSVRNGDLSRLWSIGAIQAGTARPELTLAFEPVESNELEEKNQIAQEFVLTSTGSPLPVGLFLPVAMTGSAVLGQDYQLEIAKMPVDEDSEISWQALTNSGIPLDVTPGTHSVKLRVNPIKDNIQERRETIKLELMPLESYDLGELKQLEFSLSDGLPSIAIEAENTSIIEGVNEVSIVSLTREGSLDVPLKVKLDIVGSAENGVDYGFISQEVTFSAGEPRVSFEVLAYSDDKTESTEFIELALTSTLDYDIEENSSIKIAIFENGDLVDSDGDGMDDMWEIENGLDFNKNDTLGDNDGDGLANIREYELGLDPNRTDTDGDGVPDKLDLSPNDASNSGQIVQVGQQKVYLSMTSLSVMSGDKLSLPIYSSAQLDSGIAATGLDGIGIRIHFNSQVFKFTGFSNLYQQDHVYSSSIAKQDFNDFDSNEKTDSYVEVRWTNLENNWQMPSSSLANLHLEVLSQPNNQQIDFSASQLSIGYGLAKQVVDLMPLNVDPLDVDNDGQASNEKESLALMRYLSGLRGQAVNQGITSNDLDSELNKLIEYLDVDADGKVNALTDGLLISRCVAGYQGEALTKGIIFNYSGRQSPEIIQQYCRQLTE</sequence>
<evidence type="ECO:0000259" key="5">
    <source>
        <dbReference type="Pfam" id="PF03160"/>
    </source>
</evidence>
<dbReference type="Gene3D" id="2.60.40.680">
    <property type="match status" value="1"/>
</dbReference>
<evidence type="ECO:0000256" key="3">
    <source>
        <dbReference type="ARBA" id="ARBA00022837"/>
    </source>
</evidence>
<name>A0A0J8GNF9_9ALTE</name>
<keyword evidence="2" id="KW-0677">Repeat</keyword>
<dbReference type="EMBL" id="LAZL01000027">
    <property type="protein sequence ID" value="KMT64330.1"/>
    <property type="molecule type" value="Genomic_DNA"/>
</dbReference>
<dbReference type="InterPro" id="IPR053180">
    <property type="entry name" value="Ca-binding_acidic-repeat"/>
</dbReference>
<keyword evidence="7" id="KW-1185">Reference proteome</keyword>
<feature type="chain" id="PRO_5005298418" description="Calx-beta domain-containing protein" evidence="4">
    <location>
        <begin position="27"/>
        <end position="1376"/>
    </location>
</feature>
<dbReference type="Pfam" id="PF03160">
    <property type="entry name" value="Calx-beta"/>
    <property type="match status" value="1"/>
</dbReference>
<comment type="caution">
    <text evidence="6">The sequence shown here is derived from an EMBL/GenBank/DDBJ whole genome shotgun (WGS) entry which is preliminary data.</text>
</comment>
<evidence type="ECO:0000313" key="7">
    <source>
        <dbReference type="Proteomes" id="UP000037600"/>
    </source>
</evidence>
<keyword evidence="1 4" id="KW-0732">Signal</keyword>
<dbReference type="Gene3D" id="2.150.10.10">
    <property type="entry name" value="Serralysin-like metalloprotease, C-terminal"/>
    <property type="match status" value="1"/>
</dbReference>
<evidence type="ECO:0000256" key="4">
    <source>
        <dbReference type="SAM" id="SignalP"/>
    </source>
</evidence>
<organism evidence="6 7">
    <name type="scientific">Catenovulum maritimum</name>
    <dbReference type="NCBI Taxonomy" id="1513271"/>
    <lineage>
        <taxon>Bacteria</taxon>
        <taxon>Pseudomonadati</taxon>
        <taxon>Pseudomonadota</taxon>
        <taxon>Gammaproteobacteria</taxon>
        <taxon>Alteromonadales</taxon>
        <taxon>Alteromonadaceae</taxon>
        <taxon>Catenovulum</taxon>
    </lineage>
</organism>
<evidence type="ECO:0000313" key="6">
    <source>
        <dbReference type="EMBL" id="KMT64330.1"/>
    </source>
</evidence>
<accession>A0A0J8GNF9</accession>
<dbReference type="SUPFAM" id="SSF51120">
    <property type="entry name" value="beta-Roll"/>
    <property type="match status" value="1"/>
</dbReference>
<dbReference type="Gene3D" id="2.60.40.2030">
    <property type="match status" value="1"/>
</dbReference>
<dbReference type="NCBIfam" id="TIGR03661">
    <property type="entry name" value="T1SS_VCA0849"/>
    <property type="match status" value="1"/>
</dbReference>
<dbReference type="PANTHER" id="PTHR37467">
    <property type="entry name" value="EXPORTED CALCIUM-BINDING GLYCOPROTEIN-RELATED"/>
    <property type="match status" value="1"/>
</dbReference>
<feature type="domain" description="Calx-beta" evidence="5">
    <location>
        <begin position="933"/>
        <end position="1022"/>
    </location>
</feature>
<gene>
    <name evidence="6" type="ORF">XM47_15165</name>
</gene>
<dbReference type="InterPro" id="IPR003644">
    <property type="entry name" value="Calx_beta"/>
</dbReference>
<dbReference type="GO" id="GO:0007154">
    <property type="term" value="P:cell communication"/>
    <property type="evidence" value="ECO:0007669"/>
    <property type="project" value="InterPro"/>
</dbReference>
<dbReference type="GO" id="GO:0016020">
    <property type="term" value="C:membrane"/>
    <property type="evidence" value="ECO:0007669"/>
    <property type="project" value="InterPro"/>
</dbReference>
<evidence type="ECO:0000256" key="2">
    <source>
        <dbReference type="ARBA" id="ARBA00022737"/>
    </source>
</evidence>
<dbReference type="SUPFAM" id="SSF141072">
    <property type="entry name" value="CalX-like"/>
    <property type="match status" value="1"/>
</dbReference>
<keyword evidence="3" id="KW-0106">Calcium</keyword>
<dbReference type="PANTHER" id="PTHR37467:SF1">
    <property type="entry name" value="EXPORTED CALCIUM-BINDING GLYCOPROTEIN"/>
    <property type="match status" value="1"/>
</dbReference>
<dbReference type="Proteomes" id="UP000037600">
    <property type="component" value="Unassembled WGS sequence"/>
</dbReference>
<dbReference type="InterPro" id="IPR011049">
    <property type="entry name" value="Serralysin-like_metalloprot_C"/>
</dbReference>
<reference evidence="6 7" key="1">
    <citation type="submission" date="2015-04" db="EMBL/GenBank/DDBJ databases">
        <title>Draft Genome Sequence of the Novel Agar-Digesting Marine Bacterium Q1.</title>
        <authorList>
            <person name="Li Y."/>
            <person name="Li D."/>
            <person name="Chen G."/>
            <person name="Du Z."/>
        </authorList>
    </citation>
    <scope>NUCLEOTIDE SEQUENCE [LARGE SCALE GENOMIC DNA]</scope>
    <source>
        <strain evidence="6 7">Q1</strain>
    </source>
</reference>